<gene>
    <name evidence="1" type="ORF">LCGC14_0728200</name>
</gene>
<name>A0A0F9QVD4_9ZZZZ</name>
<sequence>MGENKVEYTEYDCDVCGEVKRGGISSLFILHEWEVRICNGYPTIMIVYLCPECKSQPTPHPKSIEADEIKVDDSKIVEAVSRFASLDLGPAPAPDAEVPNDFLAYWGHQGPDCPTMPLEVA</sequence>
<accession>A0A0F9QVD4</accession>
<protein>
    <submittedName>
        <fullName evidence="1">Uncharacterized protein</fullName>
    </submittedName>
</protein>
<organism evidence="1">
    <name type="scientific">marine sediment metagenome</name>
    <dbReference type="NCBI Taxonomy" id="412755"/>
    <lineage>
        <taxon>unclassified sequences</taxon>
        <taxon>metagenomes</taxon>
        <taxon>ecological metagenomes</taxon>
    </lineage>
</organism>
<reference evidence="1" key="1">
    <citation type="journal article" date="2015" name="Nature">
        <title>Complex archaea that bridge the gap between prokaryotes and eukaryotes.</title>
        <authorList>
            <person name="Spang A."/>
            <person name="Saw J.H."/>
            <person name="Jorgensen S.L."/>
            <person name="Zaremba-Niedzwiedzka K."/>
            <person name="Martijn J."/>
            <person name="Lind A.E."/>
            <person name="van Eijk R."/>
            <person name="Schleper C."/>
            <person name="Guy L."/>
            <person name="Ettema T.J."/>
        </authorList>
    </citation>
    <scope>NUCLEOTIDE SEQUENCE</scope>
</reference>
<proteinExistence type="predicted"/>
<dbReference type="EMBL" id="LAZR01001677">
    <property type="protein sequence ID" value="KKN40937.1"/>
    <property type="molecule type" value="Genomic_DNA"/>
</dbReference>
<comment type="caution">
    <text evidence="1">The sequence shown here is derived from an EMBL/GenBank/DDBJ whole genome shotgun (WGS) entry which is preliminary data.</text>
</comment>
<dbReference type="AlphaFoldDB" id="A0A0F9QVD4"/>
<evidence type="ECO:0000313" key="1">
    <source>
        <dbReference type="EMBL" id="KKN40937.1"/>
    </source>
</evidence>